<dbReference type="SMART" id="SM00470">
    <property type="entry name" value="ParB"/>
    <property type="match status" value="1"/>
</dbReference>
<dbReference type="GO" id="GO:0003677">
    <property type="term" value="F:DNA binding"/>
    <property type="evidence" value="ECO:0007669"/>
    <property type="project" value="UniProtKB-KW"/>
</dbReference>
<reference evidence="5" key="1">
    <citation type="journal article" date="2014" name="Front. Microbiol.">
        <title>High frequency of phylogenetically diverse reductive dehalogenase-homologous genes in deep subseafloor sedimentary metagenomes.</title>
        <authorList>
            <person name="Kawai M."/>
            <person name="Futagami T."/>
            <person name="Toyoda A."/>
            <person name="Takaki Y."/>
            <person name="Nishi S."/>
            <person name="Hori S."/>
            <person name="Arai W."/>
            <person name="Tsubouchi T."/>
            <person name="Morono Y."/>
            <person name="Uchiyama I."/>
            <person name="Ito T."/>
            <person name="Fujiyama A."/>
            <person name="Inagaki F."/>
            <person name="Takami H."/>
        </authorList>
    </citation>
    <scope>NUCLEOTIDE SEQUENCE</scope>
    <source>
        <strain evidence="5">Expedition CK06-06</strain>
    </source>
</reference>
<keyword evidence="2" id="KW-0159">Chromosome partition</keyword>
<feature type="domain" description="ParB-like N-terminal" evidence="4">
    <location>
        <begin position="29"/>
        <end position="121"/>
    </location>
</feature>
<name>X1DCG4_9ZZZZ</name>
<evidence type="ECO:0000313" key="5">
    <source>
        <dbReference type="EMBL" id="GAH02759.1"/>
    </source>
</evidence>
<dbReference type="PANTHER" id="PTHR33375:SF1">
    <property type="entry name" value="CHROMOSOME-PARTITIONING PROTEIN PARB-RELATED"/>
    <property type="match status" value="1"/>
</dbReference>
<dbReference type="FunFam" id="3.90.1530.30:FF:000001">
    <property type="entry name" value="Chromosome partitioning protein ParB"/>
    <property type="match status" value="1"/>
</dbReference>
<dbReference type="InterPro" id="IPR050336">
    <property type="entry name" value="Chromosome_partition/occlusion"/>
</dbReference>
<dbReference type="InterPro" id="IPR003115">
    <property type="entry name" value="ParB_N"/>
</dbReference>
<evidence type="ECO:0000256" key="2">
    <source>
        <dbReference type="ARBA" id="ARBA00022829"/>
    </source>
</evidence>
<dbReference type="Gene3D" id="3.90.1530.30">
    <property type="match status" value="1"/>
</dbReference>
<dbReference type="AlphaFoldDB" id="X1DCG4"/>
<dbReference type="CDD" id="cd16393">
    <property type="entry name" value="SPO0J_N"/>
    <property type="match status" value="1"/>
</dbReference>
<organism evidence="5">
    <name type="scientific">marine sediment metagenome</name>
    <dbReference type="NCBI Taxonomy" id="412755"/>
    <lineage>
        <taxon>unclassified sequences</taxon>
        <taxon>metagenomes</taxon>
        <taxon>ecological metagenomes</taxon>
    </lineage>
</organism>
<evidence type="ECO:0000256" key="3">
    <source>
        <dbReference type="ARBA" id="ARBA00023125"/>
    </source>
</evidence>
<dbReference type="Gene3D" id="1.10.10.2830">
    <property type="match status" value="1"/>
</dbReference>
<dbReference type="FunFam" id="1.10.10.2830:FF:000001">
    <property type="entry name" value="Chromosome partitioning protein ParB"/>
    <property type="match status" value="1"/>
</dbReference>
<proteinExistence type="inferred from homology"/>
<evidence type="ECO:0000259" key="4">
    <source>
        <dbReference type="SMART" id="SM00470"/>
    </source>
</evidence>
<dbReference type="InterPro" id="IPR004437">
    <property type="entry name" value="ParB/RepB/Spo0J"/>
</dbReference>
<dbReference type="NCBIfam" id="TIGR00180">
    <property type="entry name" value="parB_part"/>
    <property type="match status" value="1"/>
</dbReference>
<evidence type="ECO:0000256" key="1">
    <source>
        <dbReference type="ARBA" id="ARBA00006295"/>
    </source>
</evidence>
<dbReference type="GO" id="GO:0007059">
    <property type="term" value="P:chromosome segregation"/>
    <property type="evidence" value="ECO:0007669"/>
    <property type="project" value="UniProtKB-KW"/>
</dbReference>
<keyword evidence="3" id="KW-0238">DNA-binding</keyword>
<feature type="non-terminal residue" evidence="5">
    <location>
        <position position="249"/>
    </location>
</feature>
<dbReference type="SUPFAM" id="SSF109709">
    <property type="entry name" value="KorB DNA-binding domain-like"/>
    <property type="match status" value="1"/>
</dbReference>
<dbReference type="GO" id="GO:0005694">
    <property type="term" value="C:chromosome"/>
    <property type="evidence" value="ECO:0007669"/>
    <property type="project" value="TreeGrafter"/>
</dbReference>
<dbReference type="InterPro" id="IPR036086">
    <property type="entry name" value="ParB/Sulfiredoxin_sf"/>
</dbReference>
<protein>
    <recommendedName>
        <fullName evidence="4">ParB-like N-terminal domain-containing protein</fullName>
    </recommendedName>
</protein>
<sequence>MARRGLGRGLGALIPKIDKPSESESNAVVELPLDKIVPNRSQPRNKFDDDSLNELAESIKEFGVIQPIIVRSLDGEEKYEIIIGERRYRATRKIGINTIPSIIVNDVDDTSSLEMALIENLHRDDLSPMEQAYTFKQLIDEFKITHEKLSKRIGKSRASITNSLRLLTLPLEVQKLVDEAKISEGHARSILVVKGREDQIKIANLIVSRGLSVRNVEKIVSKKKEVIEDKRGKEVLQLSKLPKISQQYP</sequence>
<dbReference type="InterPro" id="IPR041468">
    <property type="entry name" value="HTH_ParB/Spo0J"/>
</dbReference>
<dbReference type="EMBL" id="BART01022955">
    <property type="protein sequence ID" value="GAH02759.1"/>
    <property type="molecule type" value="Genomic_DNA"/>
</dbReference>
<dbReference type="SUPFAM" id="SSF110849">
    <property type="entry name" value="ParB/Sulfiredoxin"/>
    <property type="match status" value="1"/>
</dbReference>
<dbReference type="Pfam" id="PF17762">
    <property type="entry name" value="HTH_ParB"/>
    <property type="match status" value="1"/>
</dbReference>
<comment type="similarity">
    <text evidence="1">Belongs to the ParB family.</text>
</comment>
<accession>X1DCG4</accession>
<dbReference type="Pfam" id="PF02195">
    <property type="entry name" value="ParB_N"/>
    <property type="match status" value="1"/>
</dbReference>
<comment type="caution">
    <text evidence="5">The sequence shown here is derived from an EMBL/GenBank/DDBJ whole genome shotgun (WGS) entry which is preliminary data.</text>
</comment>
<dbReference type="PANTHER" id="PTHR33375">
    <property type="entry name" value="CHROMOSOME-PARTITIONING PROTEIN PARB-RELATED"/>
    <property type="match status" value="1"/>
</dbReference>
<gene>
    <name evidence="5" type="ORF">S01H4_41908</name>
</gene>